<gene>
    <name evidence="1" type="ORF">CKA81_13165</name>
</gene>
<protein>
    <submittedName>
        <fullName evidence="1">SAM-dependent methyltransferase</fullName>
    </submittedName>
</protein>
<dbReference type="InterPro" id="IPR029063">
    <property type="entry name" value="SAM-dependent_MTases_sf"/>
</dbReference>
<reference evidence="1 2" key="1">
    <citation type="submission" date="2017-08" db="EMBL/GenBank/DDBJ databases">
        <authorList>
            <person name="Park S.-J."/>
            <person name="Kim H."/>
        </authorList>
    </citation>
    <scope>NUCLEOTIDE SEQUENCE [LARGE SCALE GENOMIC DNA]</scope>
    <source>
        <strain evidence="2">ye3</strain>
    </source>
</reference>
<dbReference type="OrthoDB" id="8564939at2"/>
<keyword evidence="1" id="KW-0489">Methyltransferase</keyword>
<evidence type="ECO:0000313" key="1">
    <source>
        <dbReference type="EMBL" id="QAA94684.1"/>
    </source>
</evidence>
<name>A0A410GEG3_9BURK</name>
<proteinExistence type="predicted"/>
<keyword evidence="2" id="KW-1185">Reference proteome</keyword>
<organism evidence="1 2">
    <name type="scientific">Pollutimonas thiosulfatoxidans</name>
    <dbReference type="NCBI Taxonomy" id="2028345"/>
    <lineage>
        <taxon>Bacteria</taxon>
        <taxon>Pseudomonadati</taxon>
        <taxon>Pseudomonadota</taxon>
        <taxon>Betaproteobacteria</taxon>
        <taxon>Burkholderiales</taxon>
        <taxon>Alcaligenaceae</taxon>
        <taxon>Pollutimonas</taxon>
    </lineage>
</organism>
<dbReference type="Proteomes" id="UP000283474">
    <property type="component" value="Chromosome"/>
</dbReference>
<dbReference type="Pfam" id="PF13489">
    <property type="entry name" value="Methyltransf_23"/>
    <property type="match status" value="1"/>
</dbReference>
<dbReference type="AlphaFoldDB" id="A0A410GEG3"/>
<dbReference type="Gene3D" id="3.40.50.150">
    <property type="entry name" value="Vaccinia Virus protein VP39"/>
    <property type="match status" value="1"/>
</dbReference>
<accession>A0A410GEG3</accession>
<dbReference type="SUPFAM" id="SSF53335">
    <property type="entry name" value="S-adenosyl-L-methionine-dependent methyltransferases"/>
    <property type="match status" value="1"/>
</dbReference>
<dbReference type="CDD" id="cd02440">
    <property type="entry name" value="AdoMet_MTases"/>
    <property type="match status" value="1"/>
</dbReference>
<dbReference type="GO" id="GO:0032259">
    <property type="term" value="P:methylation"/>
    <property type="evidence" value="ECO:0007669"/>
    <property type="project" value="UniProtKB-KW"/>
</dbReference>
<keyword evidence="1" id="KW-0808">Transferase</keyword>
<dbReference type="PANTHER" id="PTHR43861">
    <property type="entry name" value="TRANS-ACONITATE 2-METHYLTRANSFERASE-RELATED"/>
    <property type="match status" value="1"/>
</dbReference>
<dbReference type="GO" id="GO:0008168">
    <property type="term" value="F:methyltransferase activity"/>
    <property type="evidence" value="ECO:0007669"/>
    <property type="project" value="UniProtKB-KW"/>
</dbReference>
<dbReference type="RefSeq" id="WP_128355680.1">
    <property type="nucleotide sequence ID" value="NZ_CP022987.1"/>
</dbReference>
<sequence>MSDHLDTYIGAYKDTFAYSFDNNLLLNWYPKRIIDRVVPEAHVLELGVGHGFTTLRFAQHFARTVVVDGSAAVIEKFRQEHPTCRATIVESYFEDFNTDERFDVIVMGFILEHVNYPALILERFKRFLAPGGRVFVGVPNGESMHRRLGHSAGLLDDMMSLGQGDLELGHKRLYSKATLHAQLSDAGYDVCAMEGIFLKPFTTVQLQKLELSSAITDALCQLGVHYPELSCGLLAEARLR</sequence>
<dbReference type="EMBL" id="CP022987">
    <property type="protein sequence ID" value="QAA94684.1"/>
    <property type="molecule type" value="Genomic_DNA"/>
</dbReference>
<dbReference type="KEGG" id="pus:CKA81_13165"/>
<evidence type="ECO:0000313" key="2">
    <source>
        <dbReference type="Proteomes" id="UP000283474"/>
    </source>
</evidence>